<evidence type="ECO:0008006" key="4">
    <source>
        <dbReference type="Google" id="ProtNLM"/>
    </source>
</evidence>
<accession>V5SJL7</accession>
<proteinExistence type="predicted"/>
<feature type="compositionally biased region" description="Polar residues" evidence="1">
    <location>
        <begin position="133"/>
        <end position="143"/>
    </location>
</feature>
<dbReference type="KEGG" id="hni:W911_09395"/>
<dbReference type="OrthoDB" id="7932701at2"/>
<feature type="compositionally biased region" description="Polar residues" evidence="1">
    <location>
        <begin position="151"/>
        <end position="162"/>
    </location>
</feature>
<dbReference type="RefSeq" id="WP_023787246.1">
    <property type="nucleotide sequence ID" value="NC_022997.1"/>
</dbReference>
<sequence>MNAFDRDTELERRQIHEISINVARRLLDVLERRNQLPPAVASEIVSGARAIAEIQREIDGIMTALPHGGMLDMAVLTHVLANHNRALSLVEDLEVRTGGRGAARHPDPERTHAALIATAREIERETRFHGTGPASQARSTAPPNFSPPQPEQYTAAYTQPSPQRAHGAPPSMSHGNASPPAPAHAMREPVPAAAVRPPRRQPPPQQHLQPRPSPAAVAAATPRTPLRALVSSPVGAVALVTGIAILAASLAGAVSFALSNGDASEESHMAARTSGGKFDGRLTAGDAASAGGADILVVTPPANAAPLAQPYLVVLATRPSTDELDRDFRYFKEAHPQLLGDARGRVDTMQSQDGKTWHRLSLIPPRSQEEAASLCAELKAAGLTECWIKPLPLGRDATR</sequence>
<evidence type="ECO:0000256" key="1">
    <source>
        <dbReference type="SAM" id="MobiDB-lite"/>
    </source>
</evidence>
<dbReference type="AlphaFoldDB" id="V5SJL7"/>
<dbReference type="STRING" id="1029756.W911_09395"/>
<dbReference type="EMBL" id="CP006912">
    <property type="protein sequence ID" value="AHB50154.1"/>
    <property type="molecule type" value="Genomic_DNA"/>
</dbReference>
<keyword evidence="3" id="KW-1185">Reference proteome</keyword>
<feature type="region of interest" description="Disordered" evidence="1">
    <location>
        <begin position="128"/>
        <end position="220"/>
    </location>
</feature>
<feature type="compositionally biased region" description="Low complexity" evidence="1">
    <location>
        <begin position="206"/>
        <end position="220"/>
    </location>
</feature>
<protein>
    <recommendedName>
        <fullName evidence="4">SPOR domain-containing protein</fullName>
    </recommendedName>
</protein>
<dbReference type="PATRIC" id="fig|1029756.8.peg.1958"/>
<name>V5SJL7_9HYPH</name>
<organism evidence="2 3">
    <name type="scientific">Hyphomicrobium nitrativorans NL23</name>
    <dbReference type="NCBI Taxonomy" id="1029756"/>
    <lineage>
        <taxon>Bacteria</taxon>
        <taxon>Pseudomonadati</taxon>
        <taxon>Pseudomonadota</taxon>
        <taxon>Alphaproteobacteria</taxon>
        <taxon>Hyphomicrobiales</taxon>
        <taxon>Hyphomicrobiaceae</taxon>
        <taxon>Hyphomicrobium</taxon>
    </lineage>
</organism>
<dbReference type="HOGENOM" id="CLU_690336_0_0_5"/>
<gene>
    <name evidence="2" type="ORF">W911_09395</name>
</gene>
<evidence type="ECO:0000313" key="3">
    <source>
        <dbReference type="Proteomes" id="UP000018542"/>
    </source>
</evidence>
<reference evidence="2 3" key="1">
    <citation type="journal article" date="2014" name="Genome Announc.">
        <title>Complete Genome Sequence of Hyphomicrobium nitrativorans Strain NL23, a Denitrifying Bacterium Isolated from Biofilm of a Methanol-Fed Denitrification System Treating Seawater at the Montreal Biodome.</title>
        <authorList>
            <person name="Martineau C."/>
            <person name="Villeneuve C."/>
            <person name="Mauffrey F."/>
            <person name="Villemur R."/>
        </authorList>
    </citation>
    <scope>NUCLEOTIDE SEQUENCE [LARGE SCALE GENOMIC DNA]</scope>
    <source>
        <strain evidence="2">NL23</strain>
    </source>
</reference>
<dbReference type="Proteomes" id="UP000018542">
    <property type="component" value="Chromosome"/>
</dbReference>
<evidence type="ECO:0000313" key="2">
    <source>
        <dbReference type="EMBL" id="AHB50154.1"/>
    </source>
</evidence>